<proteinExistence type="predicted"/>
<accession>A0ABT2H643</accession>
<dbReference type="Gene3D" id="3.40.50.12090">
    <property type="match status" value="2"/>
</dbReference>
<comment type="caution">
    <text evidence="1">The sequence shown here is derived from an EMBL/GenBank/DDBJ whole genome shotgun (WGS) entry which is preliminary data.</text>
</comment>
<dbReference type="InterPro" id="IPR007253">
    <property type="entry name" value="Cell_wall-bd_2"/>
</dbReference>
<evidence type="ECO:0000313" key="1">
    <source>
        <dbReference type="EMBL" id="MCS5735403.1"/>
    </source>
</evidence>
<gene>
    <name evidence="1" type="ORF">N1032_16775</name>
</gene>
<name>A0ABT2H643_9MICO</name>
<dbReference type="EMBL" id="JANLCJ010000006">
    <property type="protein sequence ID" value="MCS5735403.1"/>
    <property type="molecule type" value="Genomic_DNA"/>
</dbReference>
<dbReference type="RefSeq" id="WP_259540329.1">
    <property type="nucleotide sequence ID" value="NZ_JANLCJ010000006.1"/>
</dbReference>
<dbReference type="Pfam" id="PF04122">
    <property type="entry name" value="CW_binding_2"/>
    <property type="match status" value="3"/>
</dbReference>
<sequence length="317" mass="32260">MNVSQVYVRNTAASHDVIRIGGADRYDVSAAVSADRFMPDLLNKVFVASGAVFPDALSASAAAGALGGPVLLATRDALSPTVEAELTRLTPDTIYVLGGTNTISAAVEARLKDFASVSVQRLGGADRFEVSAAISAALFTPMVPVAYVASGETFPDALSGSAAAGQGKGPVLLTSRTSTSKAVTDELTRLQPKKIVVLGGENTIASSVLTSLQAVAPTSRIGGADRFEVSAAVSASVFAPNTETVYVASGAVFPDALSGSAAAIRSGSPVLLVLNDRVPASVAAELRRLKPNRVVLLGGTATVSDTVMNDLKAIISE</sequence>
<dbReference type="PANTHER" id="PTHR30032:SF8">
    <property type="entry name" value="GERMINATION-SPECIFIC N-ACETYLMURAMOYL-L-ALANINE AMIDASE"/>
    <property type="match status" value="1"/>
</dbReference>
<dbReference type="PANTHER" id="PTHR30032">
    <property type="entry name" value="N-ACETYLMURAMOYL-L-ALANINE AMIDASE-RELATED"/>
    <property type="match status" value="1"/>
</dbReference>
<evidence type="ECO:0000313" key="2">
    <source>
        <dbReference type="Proteomes" id="UP001165586"/>
    </source>
</evidence>
<keyword evidence="2" id="KW-1185">Reference proteome</keyword>
<dbReference type="Proteomes" id="UP001165586">
    <property type="component" value="Unassembled WGS sequence"/>
</dbReference>
<dbReference type="InterPro" id="IPR051922">
    <property type="entry name" value="Bact_Sporulation_Assoc"/>
</dbReference>
<reference evidence="1" key="1">
    <citation type="submission" date="2022-08" db="EMBL/GenBank/DDBJ databases">
        <authorList>
            <person name="Deng Y."/>
            <person name="Han X.-F."/>
            <person name="Zhang Y.-Q."/>
        </authorList>
    </citation>
    <scope>NUCLEOTIDE SEQUENCE</scope>
    <source>
        <strain evidence="1">CPCC 203386</strain>
    </source>
</reference>
<organism evidence="1 2">
    <name type="scientific">Herbiconiux daphne</name>
    <dbReference type="NCBI Taxonomy" id="2970914"/>
    <lineage>
        <taxon>Bacteria</taxon>
        <taxon>Bacillati</taxon>
        <taxon>Actinomycetota</taxon>
        <taxon>Actinomycetes</taxon>
        <taxon>Micrococcales</taxon>
        <taxon>Microbacteriaceae</taxon>
        <taxon>Herbiconiux</taxon>
    </lineage>
</organism>
<protein>
    <submittedName>
        <fullName evidence="1">Cell wall-binding repeat-containing protein</fullName>
    </submittedName>
</protein>